<feature type="domain" description="K Homology" evidence="2">
    <location>
        <begin position="532"/>
        <end position="612"/>
    </location>
</feature>
<protein>
    <recommendedName>
        <fullName evidence="2">K Homology domain-containing protein</fullName>
    </recommendedName>
</protein>
<dbReference type="SUPFAM" id="SSF54791">
    <property type="entry name" value="Eukaryotic type KH-domain (KH-domain type I)"/>
    <property type="match status" value="2"/>
</dbReference>
<dbReference type="EMBL" id="CCBN010000014">
    <property type="protein sequence ID" value="CDO56283.1"/>
    <property type="molecule type" value="Genomic_DNA"/>
</dbReference>
<dbReference type="InterPro" id="IPR056553">
    <property type="entry name" value="KH_Mug60-KHD4"/>
</dbReference>
<gene>
    <name evidence="3" type="ORF">BN980_GECA14s02133g</name>
</gene>
<organism evidence="3 4">
    <name type="scientific">Geotrichum candidum</name>
    <name type="common">Oospora lactis</name>
    <name type="synonym">Dipodascus geotrichum</name>
    <dbReference type="NCBI Taxonomy" id="1173061"/>
    <lineage>
        <taxon>Eukaryota</taxon>
        <taxon>Fungi</taxon>
        <taxon>Dikarya</taxon>
        <taxon>Ascomycota</taxon>
        <taxon>Saccharomycotina</taxon>
        <taxon>Dipodascomycetes</taxon>
        <taxon>Dipodascales</taxon>
        <taxon>Dipodascaceae</taxon>
        <taxon>Geotrichum</taxon>
    </lineage>
</organism>
<dbReference type="Pfam" id="PF24563">
    <property type="entry name" value="KH_Mug60-KHD4"/>
    <property type="match status" value="1"/>
</dbReference>
<evidence type="ECO:0000313" key="4">
    <source>
        <dbReference type="Proteomes" id="UP000242525"/>
    </source>
</evidence>
<reference evidence="3" key="1">
    <citation type="submission" date="2014-03" db="EMBL/GenBank/DDBJ databases">
        <authorList>
            <person name="Casaregola S."/>
        </authorList>
    </citation>
    <scope>NUCLEOTIDE SEQUENCE [LARGE SCALE GENOMIC DNA]</scope>
    <source>
        <strain evidence="3">CLIB 918</strain>
    </source>
</reference>
<evidence type="ECO:0000259" key="2">
    <source>
        <dbReference type="SMART" id="SM00322"/>
    </source>
</evidence>
<name>A0A0J9XFJ7_GEOCN</name>
<evidence type="ECO:0000256" key="1">
    <source>
        <dbReference type="SAM" id="MobiDB-lite"/>
    </source>
</evidence>
<dbReference type="Gene3D" id="3.30.1370.10">
    <property type="entry name" value="K Homology domain, type 1"/>
    <property type="match status" value="1"/>
</dbReference>
<evidence type="ECO:0000313" key="3">
    <source>
        <dbReference type="EMBL" id="CDO56283.1"/>
    </source>
</evidence>
<dbReference type="InterPro" id="IPR004087">
    <property type="entry name" value="KH_dom"/>
</dbReference>
<dbReference type="InterPro" id="IPR036612">
    <property type="entry name" value="KH_dom_type_1_sf"/>
</dbReference>
<sequence>MSDPQAHTRLSIPLKYTYFSKPLADPSAGKNILYETRPSLVPSQAIWKTHDAINADITNSHFRSSPSSKSEFTDNLSSLQTVISEINSQGQVNIALAKERIMENTFTVSLHGPPKSLSACRTRVLEAYNHTECRHIALNSSLVFNDKPSSNINQPPLNPLLSRYFEEIADFCQVSILLTDFHFSTFPTNLELTSVAATEAATATTDSKPYHILIYGNQDGARFAEFKLNVLLESMTGHFVNSLPMNLSMQPLVAGPEMANFKYIMLQTKTKIFTPDWIPNIPASQIEGTNRNYDEIYITGPEFQVHLAHFLLKQIMEKTQITSKECDISPGKLDLLGLNFQDELRNLMISEGSFIHIPRRGAGTPLGYIQSSNEDTCNCTRTKLLELTTQIYSATYLTQNSNANGRQFTFQTDECSRDLDKIAAASNAIITCKDTYFEVTGFKNDTKRAVSMISNLPMWKDTKEEIRYRIEVLNDLRDFIAGKKNGKIIRIMNAARVSIKLFPLNEHSFFIDLFSENSLSSTTGLKLLEDELASEMGFYIPVTYHKKAIGAGGLTIQAIMRKYNVFIKFSSGFDCNPNGPIKLRCNNVLIRCPTKNAKEIKPAQKELQSIVSDRSQEHGNTFVNLTRSHMRIMLAQRANFSSDVETKTNSIIILPEANRLEDPTNTIEIKGVLGTSETAARLIKAMLPEDYEFKVAFSTRFEMLVNENDSEFYQKIIFPFRVNLNMEVQVFPNPHYIDGEAPYHQVLLSFMPENAGGLDDAIQALTAYVRDKGLNIIDRGEYYAEPIFQGTAANTSFSGKAKSSCKTQVKSGDSADFRNSDQSELEPYSKQGSGGRSKKPFIPSTSAPKANIQRKTSFNDPPINRPLTPSRVVSATYRDQSAHPYMKLNPKARGFRQSPQNNRLKYQPEDEPSNYKPQSPQLESDPTLFTPVPTDKFFQQSNVPPRYLTTDPNNNYQLPASMQKVQAPLFQFSSNFASSQAFPPFGNTSSIFSPGISDSIPPLPTPSINYAETVTSDDISFYSPKKGKLLDTWSTNVSLSPAHNHMEFSSTVGYTRNNFY</sequence>
<feature type="compositionally biased region" description="Polar residues" evidence="1">
    <location>
        <begin position="915"/>
        <end position="924"/>
    </location>
</feature>
<dbReference type="Proteomes" id="UP000242525">
    <property type="component" value="Unassembled WGS sequence"/>
</dbReference>
<feature type="domain" description="K Homology" evidence="2">
    <location>
        <begin position="617"/>
        <end position="688"/>
    </location>
</feature>
<comment type="caution">
    <text evidence="3">The sequence shown here is derived from an EMBL/GenBank/DDBJ whole genome shotgun (WGS) entry which is preliminary data.</text>
</comment>
<dbReference type="SMART" id="SM00322">
    <property type="entry name" value="KH"/>
    <property type="match status" value="3"/>
</dbReference>
<dbReference type="STRING" id="1173061.A0A0J9XFJ7"/>
<dbReference type="GO" id="GO:0003723">
    <property type="term" value="F:RNA binding"/>
    <property type="evidence" value="ECO:0007669"/>
    <property type="project" value="InterPro"/>
</dbReference>
<keyword evidence="4" id="KW-1185">Reference proteome</keyword>
<dbReference type="OrthoDB" id="271862at2759"/>
<proteinExistence type="predicted"/>
<feature type="compositionally biased region" description="Polar residues" evidence="1">
    <location>
        <begin position="843"/>
        <end position="859"/>
    </location>
</feature>
<accession>A0A0J9XFJ7</accession>
<feature type="region of interest" description="Disordered" evidence="1">
    <location>
        <begin position="808"/>
        <end position="924"/>
    </location>
</feature>
<feature type="domain" description="K Homology" evidence="2">
    <location>
        <begin position="224"/>
        <end position="317"/>
    </location>
</feature>
<dbReference type="AlphaFoldDB" id="A0A0J9XFJ7"/>